<protein>
    <submittedName>
        <fullName evidence="2">Protein containing DUF889, eukaryote</fullName>
    </submittedName>
</protein>
<dbReference type="PANTHER" id="PTHR10492">
    <property type="match status" value="1"/>
</dbReference>
<name>T0Z8J8_9ZZZZ</name>
<evidence type="ECO:0000259" key="1">
    <source>
        <dbReference type="Pfam" id="PF21530"/>
    </source>
</evidence>
<organism evidence="2">
    <name type="scientific">mine drainage metagenome</name>
    <dbReference type="NCBI Taxonomy" id="410659"/>
    <lineage>
        <taxon>unclassified sequences</taxon>
        <taxon>metagenomes</taxon>
        <taxon>ecological metagenomes</taxon>
    </lineage>
</organism>
<feature type="domain" description="DNA helicase Pif1-like 2B" evidence="1">
    <location>
        <begin position="61"/>
        <end position="101"/>
    </location>
</feature>
<dbReference type="InterPro" id="IPR049163">
    <property type="entry name" value="Pif1-like_2B_dom"/>
</dbReference>
<accession>T0Z8J8</accession>
<dbReference type="AlphaFoldDB" id="T0Z8J8"/>
<comment type="caution">
    <text evidence="2">The sequence shown here is derived from an EMBL/GenBank/DDBJ whole genome shotgun (WGS) entry which is preliminary data.</text>
</comment>
<reference evidence="2" key="1">
    <citation type="submission" date="2013-08" db="EMBL/GenBank/DDBJ databases">
        <authorList>
            <person name="Mendez C."/>
            <person name="Richter M."/>
            <person name="Ferrer M."/>
            <person name="Sanchez J."/>
        </authorList>
    </citation>
    <scope>NUCLEOTIDE SEQUENCE</scope>
</reference>
<dbReference type="InterPro" id="IPR027417">
    <property type="entry name" value="P-loop_NTPase"/>
</dbReference>
<reference evidence="2" key="2">
    <citation type="journal article" date="2014" name="ISME J.">
        <title>Microbial stratification in low pH oxic and suboxic macroscopic growths along an acid mine drainage.</title>
        <authorList>
            <person name="Mendez-Garcia C."/>
            <person name="Mesa V."/>
            <person name="Sprenger R.R."/>
            <person name="Richter M."/>
            <person name="Diez M.S."/>
            <person name="Solano J."/>
            <person name="Bargiela R."/>
            <person name="Golyshina O.V."/>
            <person name="Manteca A."/>
            <person name="Ramos J.L."/>
            <person name="Gallego J.R."/>
            <person name="Llorente I."/>
            <person name="Martins Dos Santos V.A."/>
            <person name="Jensen O.N."/>
            <person name="Pelaez A.I."/>
            <person name="Sanchez J."/>
            <person name="Ferrer M."/>
        </authorList>
    </citation>
    <scope>NUCLEOTIDE SEQUENCE</scope>
</reference>
<dbReference type="Pfam" id="PF21530">
    <property type="entry name" value="Pif1_2B_dom"/>
    <property type="match status" value="1"/>
</dbReference>
<sequence length="148" mass="16352">MGQLLSGQAILAPTNNLVDEINLIVLGKMGGAERCYMSKDSISRDGALHQQYALEQLQAYNPPGYPPSALRLKPGSIVMLLRNVSISTGLTNGTRLIVEELHDNIIKCKRIKPVLGFDDIVYIPRISFTLKSKDTGLECDIKRVQFPL</sequence>
<feature type="non-terminal residue" evidence="2">
    <location>
        <position position="148"/>
    </location>
</feature>
<proteinExistence type="predicted"/>
<dbReference type="EMBL" id="AUZX01011112">
    <property type="protein sequence ID" value="EQD44326.1"/>
    <property type="molecule type" value="Genomic_DNA"/>
</dbReference>
<evidence type="ECO:0000313" key="2">
    <source>
        <dbReference type="EMBL" id="EQD44326.1"/>
    </source>
</evidence>
<dbReference type="SUPFAM" id="SSF52540">
    <property type="entry name" value="P-loop containing nucleoside triphosphate hydrolases"/>
    <property type="match status" value="1"/>
</dbReference>
<gene>
    <name evidence="2" type="ORF">B1A_15144</name>
</gene>